<protein>
    <submittedName>
        <fullName evidence="1">Uncharacterized protein</fullName>
    </submittedName>
</protein>
<reference evidence="1 2" key="1">
    <citation type="journal article" date="2014" name="PLoS Genet.">
        <title>Analysis of the genome and transcriptome of Cryptococcus neoformans var. grubii reveals complex RNA expression and microevolution leading to virulence attenuation.</title>
        <authorList>
            <person name="Janbon G."/>
            <person name="Ormerod K.L."/>
            <person name="Paulet D."/>
            <person name="Byrnes E.J.III."/>
            <person name="Yadav V."/>
            <person name="Chatterjee G."/>
            <person name="Mullapudi N."/>
            <person name="Hon C.C."/>
            <person name="Billmyre R.B."/>
            <person name="Brunel F."/>
            <person name="Bahn Y.S."/>
            <person name="Chen W."/>
            <person name="Chen Y."/>
            <person name="Chow E.W."/>
            <person name="Coppee J.Y."/>
            <person name="Floyd-Averette A."/>
            <person name="Gaillardin C."/>
            <person name="Gerik K.J."/>
            <person name="Goldberg J."/>
            <person name="Gonzalez-Hilarion S."/>
            <person name="Gujja S."/>
            <person name="Hamlin J.L."/>
            <person name="Hsueh Y.P."/>
            <person name="Ianiri G."/>
            <person name="Jones S."/>
            <person name="Kodira C.D."/>
            <person name="Kozubowski L."/>
            <person name="Lam W."/>
            <person name="Marra M."/>
            <person name="Mesner L.D."/>
            <person name="Mieczkowski P.A."/>
            <person name="Moyrand F."/>
            <person name="Nielsen K."/>
            <person name="Proux C."/>
            <person name="Rossignol T."/>
            <person name="Schein J.E."/>
            <person name="Sun S."/>
            <person name="Wollschlaeger C."/>
            <person name="Wood I.A."/>
            <person name="Zeng Q."/>
            <person name="Neuveglise C."/>
            <person name="Newlon C.S."/>
            <person name="Perfect J.R."/>
            <person name="Lodge J.K."/>
            <person name="Idnurm A."/>
            <person name="Stajich J.E."/>
            <person name="Kronstad J.W."/>
            <person name="Sanyal K."/>
            <person name="Heitman J."/>
            <person name="Fraser J.A."/>
            <person name="Cuomo C.A."/>
            <person name="Dietrich F.S."/>
        </authorList>
    </citation>
    <scope>NUCLEOTIDE SEQUENCE [LARGE SCALE GENOMIC DNA]</scope>
    <source>
        <strain evidence="2">H99 / ATCC 208821 / CBS 10515 / FGSC 9487</strain>
    </source>
</reference>
<keyword evidence="2" id="KW-1185">Reference proteome</keyword>
<name>J9VLR7_CRYN9</name>
<dbReference type="Proteomes" id="UP000010091">
    <property type="component" value="Chromosome 2"/>
</dbReference>
<dbReference type="InterPro" id="IPR046521">
    <property type="entry name" value="DUF6698"/>
</dbReference>
<evidence type="ECO:0000313" key="1">
    <source>
        <dbReference type="EMBL" id="AFR93534.1"/>
    </source>
</evidence>
<dbReference type="HOGENOM" id="CLU_877220_0_0_1"/>
<dbReference type="VEuPathDB" id="FungiDB:CNAG_04034"/>
<dbReference type="RefSeq" id="XP_012047629.1">
    <property type="nucleotide sequence ID" value="XM_012192239.1"/>
</dbReference>
<organism evidence="1 2">
    <name type="scientific">Cryptococcus neoformans (strain H99 / ATCC 208821 / CBS 10515 / FGSC 9487)</name>
    <name type="common">Cryptococcus neoformans var. grubii serotype A</name>
    <dbReference type="NCBI Taxonomy" id="235443"/>
    <lineage>
        <taxon>Eukaryota</taxon>
        <taxon>Fungi</taxon>
        <taxon>Dikarya</taxon>
        <taxon>Basidiomycota</taxon>
        <taxon>Agaricomycotina</taxon>
        <taxon>Tremellomycetes</taxon>
        <taxon>Tremellales</taxon>
        <taxon>Cryptococcaceae</taxon>
        <taxon>Cryptococcus</taxon>
        <taxon>Cryptococcus neoformans species complex</taxon>
    </lineage>
</organism>
<dbReference type="KEGG" id="cng:CNAG_04034"/>
<evidence type="ECO:0000313" key="2">
    <source>
        <dbReference type="Proteomes" id="UP000010091"/>
    </source>
</evidence>
<sequence length="317" mass="35686">MMMCMMNSYSLPMSIMGARRKDGIGWRLKRGSGPLSWLQAQDKAKRRSTPVFHLPYKYHGTISMGFRLASGPSSLEDIRDGLFHPTAAYTKGMIDWEAAQKKLPDGTSAVIFDPQGSRILNGGFKSPVYAGLNAPPEHHRLWEEDPNEYRARRENDYPELPHITGFPGYFFLPELVVDETNIDEANRLLFISPMLVKVCRVLLISASQVDAKLGKGLKGRPAVAGQKLSFHWRHILYVAGLLGHAHSTVQTVGQSNKHIMEYTTLHYDLVDIMTSLSPDRMNHLVTTYQQEIYGSENVDRRRATDLNAQARPAMFGV</sequence>
<dbReference type="AlphaFoldDB" id="J9VLR7"/>
<dbReference type="GeneID" id="23887483"/>
<accession>J9VLR7</accession>
<dbReference type="EMBL" id="CP003821">
    <property type="protein sequence ID" value="AFR93534.1"/>
    <property type="molecule type" value="Genomic_DNA"/>
</dbReference>
<gene>
    <name evidence="1" type="ORF">CNAG_04034</name>
</gene>
<dbReference type="Pfam" id="PF20414">
    <property type="entry name" value="DUF6698"/>
    <property type="match status" value="1"/>
</dbReference>
<proteinExistence type="predicted"/>